<dbReference type="Proteomes" id="UP000660454">
    <property type="component" value="Unassembled WGS sequence"/>
</dbReference>
<feature type="region of interest" description="Disordered" evidence="1">
    <location>
        <begin position="1"/>
        <end position="25"/>
    </location>
</feature>
<protein>
    <submittedName>
        <fullName evidence="2">Uncharacterized protein</fullName>
    </submittedName>
</protein>
<comment type="caution">
    <text evidence="2">The sequence shown here is derived from an EMBL/GenBank/DDBJ whole genome shotgun (WGS) entry which is preliminary data.</text>
</comment>
<accession>A0ABQ4GM50</accession>
<keyword evidence="3" id="KW-1185">Reference proteome</keyword>
<evidence type="ECO:0000313" key="3">
    <source>
        <dbReference type="Proteomes" id="UP000660454"/>
    </source>
</evidence>
<feature type="compositionally biased region" description="Low complexity" evidence="1">
    <location>
        <begin position="50"/>
        <end position="66"/>
    </location>
</feature>
<evidence type="ECO:0000256" key="1">
    <source>
        <dbReference type="SAM" id="MobiDB-lite"/>
    </source>
</evidence>
<organism evidence="2 3">
    <name type="scientific">Microbispora siamensis</name>
    <dbReference type="NCBI Taxonomy" id="564413"/>
    <lineage>
        <taxon>Bacteria</taxon>
        <taxon>Bacillati</taxon>
        <taxon>Actinomycetota</taxon>
        <taxon>Actinomycetes</taxon>
        <taxon>Streptosporangiales</taxon>
        <taxon>Streptosporangiaceae</taxon>
        <taxon>Microbispora</taxon>
    </lineage>
</organism>
<feature type="region of interest" description="Disordered" evidence="1">
    <location>
        <begin position="38"/>
        <end position="100"/>
    </location>
</feature>
<dbReference type="EMBL" id="BOOF01000017">
    <property type="protein sequence ID" value="GIH62503.1"/>
    <property type="molecule type" value="Genomic_DNA"/>
</dbReference>
<gene>
    <name evidence="2" type="ORF">Msi02_33200</name>
</gene>
<evidence type="ECO:0000313" key="2">
    <source>
        <dbReference type="EMBL" id="GIH62503.1"/>
    </source>
</evidence>
<reference evidence="2 3" key="1">
    <citation type="submission" date="2021-01" db="EMBL/GenBank/DDBJ databases">
        <title>Whole genome shotgun sequence of Microbispora siamensis NBRC 104113.</title>
        <authorList>
            <person name="Komaki H."/>
            <person name="Tamura T."/>
        </authorList>
    </citation>
    <scope>NUCLEOTIDE SEQUENCE [LARGE SCALE GENOMIC DNA]</scope>
    <source>
        <strain evidence="2 3">NBRC 104113</strain>
    </source>
</reference>
<name>A0ABQ4GM50_9ACTN</name>
<proteinExistence type="predicted"/>
<sequence>MDLVAPAEGPPAHRAAHTEGVLDAETAGVPVAGHLCRSQAGRVADPPPDASLHLPPDLPSDAAADAEPVTERRPLSKRHPVPQRDSVSQCGPVSQRRPFT</sequence>